<name>A0ABR4SHB3_9MICO</name>
<evidence type="ECO:0000313" key="2">
    <source>
        <dbReference type="Proteomes" id="UP000030182"/>
    </source>
</evidence>
<proteinExistence type="predicted"/>
<accession>A0ABR4SHB3</accession>
<reference evidence="1 2" key="1">
    <citation type="submission" date="2014-01" db="EMBL/GenBank/DDBJ databases">
        <title>Draft genome sequence of the multidrug-resistant clinical isolate Dermabacter hominis 1368.</title>
        <authorList>
            <person name="Albersmeier A."/>
            <person name="Bomholt C."/>
            <person name="Glaub A."/>
            <person name="Ruckert C."/>
            <person name="Soriano F."/>
            <person name="Fernandez-Natal I."/>
            <person name="Tauch A."/>
        </authorList>
    </citation>
    <scope>NUCLEOTIDE SEQUENCE [LARGE SCALE GENOMIC DNA]</scope>
    <source>
        <strain evidence="1 2">1368</strain>
    </source>
</reference>
<dbReference type="Proteomes" id="UP000030182">
    <property type="component" value="Unassembled WGS sequence"/>
</dbReference>
<sequence>MAHRAASPLIFIAFSGSGLELMSADRVTPPDHATGLGRDVRKAQIAILGGCYWLLISGVNLLAEGSAAAASAFAFLVLVALQAEQPPNR</sequence>
<evidence type="ECO:0000313" key="1">
    <source>
        <dbReference type="EMBL" id="KDS92575.1"/>
    </source>
</evidence>
<gene>
    <name evidence="1" type="ORF">DHOM_10245</name>
</gene>
<keyword evidence="2" id="KW-1185">Reference proteome</keyword>
<comment type="caution">
    <text evidence="1">The sequence shown here is derived from an EMBL/GenBank/DDBJ whole genome shotgun (WGS) entry which is preliminary data.</text>
</comment>
<organism evidence="1 2">
    <name type="scientific">Dermabacter hominis 1368</name>
    <dbReference type="NCBI Taxonomy" id="1450519"/>
    <lineage>
        <taxon>Bacteria</taxon>
        <taxon>Bacillati</taxon>
        <taxon>Actinomycetota</taxon>
        <taxon>Actinomycetes</taxon>
        <taxon>Micrococcales</taxon>
        <taxon>Dermabacteraceae</taxon>
        <taxon>Dermabacter</taxon>
    </lineage>
</organism>
<dbReference type="EMBL" id="JDRS01000022">
    <property type="protein sequence ID" value="KDS92575.1"/>
    <property type="molecule type" value="Genomic_DNA"/>
</dbReference>
<protein>
    <submittedName>
        <fullName evidence="1">Uncharacterized protein</fullName>
    </submittedName>
</protein>